<dbReference type="CDD" id="cd00667">
    <property type="entry name" value="ring_hydroxylating_dioxygenases_beta"/>
    <property type="match status" value="1"/>
</dbReference>
<sequence>MPEAPDSMDRLHAARAAREARLDALLLRAEIEEFNNAYAEALDAQRLSEWAEMFTEDALYVVLSRENHDRKRPVGLIYCEGIGMVRDRAFALEKTAMFAPRYLRHVVGNLRVEPTARPDEFRATANYVVLQVLFDRPDATLHQVGVYRDVFRRVDGALKLAERRCVYDNLLVPNALCLPV</sequence>
<dbReference type="InterPro" id="IPR000391">
    <property type="entry name" value="Rng_hydr_dOase-bsu"/>
</dbReference>
<name>A0A9X2BZB5_9PROT</name>
<keyword evidence="3" id="KW-0223">Dioxygenase</keyword>
<comment type="similarity">
    <text evidence="1">Belongs to the bacterial ring-hydroxylating dioxygenase beta subunit family.</text>
</comment>
<dbReference type="EMBL" id="JALPRX010000148">
    <property type="protein sequence ID" value="MCK8787829.1"/>
    <property type="molecule type" value="Genomic_DNA"/>
</dbReference>
<dbReference type="InterPro" id="IPR032710">
    <property type="entry name" value="NTF2-like_dom_sf"/>
</dbReference>
<comment type="caution">
    <text evidence="3">The sequence shown here is derived from an EMBL/GenBank/DDBJ whole genome shotgun (WGS) entry which is preliminary data.</text>
</comment>
<dbReference type="Proteomes" id="UP001139516">
    <property type="component" value="Unassembled WGS sequence"/>
</dbReference>
<keyword evidence="4" id="KW-1185">Reference proteome</keyword>
<dbReference type="Pfam" id="PF00866">
    <property type="entry name" value="Ring_hydroxyl_B"/>
    <property type="match status" value="1"/>
</dbReference>
<keyword evidence="2" id="KW-0560">Oxidoreductase</keyword>
<organism evidence="3 4">
    <name type="scientific">Roseomonas acroporae</name>
    <dbReference type="NCBI Taxonomy" id="2937791"/>
    <lineage>
        <taxon>Bacteria</taxon>
        <taxon>Pseudomonadati</taxon>
        <taxon>Pseudomonadota</taxon>
        <taxon>Alphaproteobacteria</taxon>
        <taxon>Acetobacterales</taxon>
        <taxon>Roseomonadaceae</taxon>
        <taxon>Roseomonas</taxon>
    </lineage>
</organism>
<protein>
    <submittedName>
        <fullName evidence="3">Aromatic-ring-hydroxylating dioxygenase subunit beta</fullName>
    </submittedName>
</protein>
<dbReference type="AlphaFoldDB" id="A0A9X2BZB5"/>
<dbReference type="Gene3D" id="3.10.450.50">
    <property type="match status" value="1"/>
</dbReference>
<dbReference type="SUPFAM" id="SSF54427">
    <property type="entry name" value="NTF2-like"/>
    <property type="match status" value="1"/>
</dbReference>
<proteinExistence type="inferred from homology"/>
<reference evidence="3" key="1">
    <citation type="submission" date="2022-04" db="EMBL/GenBank/DDBJ databases">
        <title>Roseomonas acroporae sp. nov., isolated from coral Acropora digitifera.</title>
        <authorList>
            <person name="Sun H."/>
        </authorList>
    </citation>
    <scope>NUCLEOTIDE SEQUENCE</scope>
    <source>
        <strain evidence="3">NAR14</strain>
    </source>
</reference>
<evidence type="ECO:0000313" key="4">
    <source>
        <dbReference type="Proteomes" id="UP001139516"/>
    </source>
</evidence>
<dbReference type="RefSeq" id="WP_248669876.1">
    <property type="nucleotide sequence ID" value="NZ_JALPRX010000148.1"/>
</dbReference>
<accession>A0A9X2BZB5</accession>
<evidence type="ECO:0000256" key="2">
    <source>
        <dbReference type="ARBA" id="ARBA00023002"/>
    </source>
</evidence>
<dbReference type="GO" id="GO:0051213">
    <property type="term" value="F:dioxygenase activity"/>
    <property type="evidence" value="ECO:0007669"/>
    <property type="project" value="UniProtKB-KW"/>
</dbReference>
<evidence type="ECO:0000256" key="1">
    <source>
        <dbReference type="ARBA" id="ARBA00009570"/>
    </source>
</evidence>
<gene>
    <name evidence="3" type="ORF">M0638_26085</name>
</gene>
<evidence type="ECO:0000313" key="3">
    <source>
        <dbReference type="EMBL" id="MCK8787829.1"/>
    </source>
</evidence>